<protein>
    <submittedName>
        <fullName evidence="5">Uncharacterized protein</fullName>
    </submittedName>
</protein>
<dbReference type="WBParaSite" id="Pan_g14189.t1">
    <property type="protein sequence ID" value="Pan_g14189.t1"/>
    <property type="gene ID" value="Pan_g14189"/>
</dbReference>
<keyword evidence="2" id="KW-1133">Transmembrane helix</keyword>
<feature type="signal peptide" evidence="3">
    <location>
        <begin position="1"/>
        <end position="19"/>
    </location>
</feature>
<name>A0A7E4UY04_PANRE</name>
<dbReference type="Proteomes" id="UP000492821">
    <property type="component" value="Unassembled WGS sequence"/>
</dbReference>
<sequence length="382" mass="42331">MQPTFEFLVFAAVICFGQAEVKLKQGKNATVAFEGDELSIRVENPKVDNEPLILCFGSSSDFKFKFCPQGYAGIVMNVNEREATYKLNRHGKLLKLRVDISIGGTVVFEVDGTVNVLVESMPSRMKVSLPDAFIPVKTTTALITVTRESTTNKAMIGIICGGVSLFLLFIIVGCILLYFLWYKKRTHQLVAVTMPEEERQRARHEVPELQEPLQPRILVEIPPPLKPSATTTTTTRRTSTSTTPASDEKPQAVVPPKATLRTSVVQPSEVVSVTSPSTQMEESVVTPMRKSCKSKASKKSRRRRSKTPKKTPIENQAGSSSLPADRTQSPTMQSTQAIPDYPDDPLKNAQAESSHYIKRDYLKRSEARKHAISIMLSSNGPY</sequence>
<keyword evidence="2" id="KW-0472">Membrane</keyword>
<evidence type="ECO:0000256" key="1">
    <source>
        <dbReference type="SAM" id="MobiDB-lite"/>
    </source>
</evidence>
<feature type="transmembrane region" description="Helical" evidence="2">
    <location>
        <begin position="154"/>
        <end position="181"/>
    </location>
</feature>
<evidence type="ECO:0000256" key="2">
    <source>
        <dbReference type="SAM" id="Phobius"/>
    </source>
</evidence>
<evidence type="ECO:0000256" key="3">
    <source>
        <dbReference type="SAM" id="SignalP"/>
    </source>
</evidence>
<feature type="compositionally biased region" description="Low complexity" evidence="1">
    <location>
        <begin position="262"/>
        <end position="279"/>
    </location>
</feature>
<keyword evidence="4" id="KW-1185">Reference proteome</keyword>
<feature type="region of interest" description="Disordered" evidence="1">
    <location>
        <begin position="202"/>
        <end position="352"/>
    </location>
</feature>
<feature type="chain" id="PRO_5028916796" evidence="3">
    <location>
        <begin position="20"/>
        <end position="382"/>
    </location>
</feature>
<reference evidence="4" key="1">
    <citation type="journal article" date="2013" name="Genetics">
        <title>The draft genome and transcriptome of Panagrellus redivivus are shaped by the harsh demands of a free-living lifestyle.</title>
        <authorList>
            <person name="Srinivasan J."/>
            <person name="Dillman A.R."/>
            <person name="Macchietto M.G."/>
            <person name="Heikkinen L."/>
            <person name="Lakso M."/>
            <person name="Fracchia K.M."/>
            <person name="Antoshechkin I."/>
            <person name="Mortazavi A."/>
            <person name="Wong G."/>
            <person name="Sternberg P.W."/>
        </authorList>
    </citation>
    <scope>NUCLEOTIDE SEQUENCE [LARGE SCALE GENOMIC DNA]</scope>
    <source>
        <strain evidence="4">MT8872</strain>
    </source>
</reference>
<proteinExistence type="predicted"/>
<keyword evidence="3" id="KW-0732">Signal</keyword>
<organism evidence="4 5">
    <name type="scientific">Panagrellus redivivus</name>
    <name type="common">Microworm</name>
    <dbReference type="NCBI Taxonomy" id="6233"/>
    <lineage>
        <taxon>Eukaryota</taxon>
        <taxon>Metazoa</taxon>
        <taxon>Ecdysozoa</taxon>
        <taxon>Nematoda</taxon>
        <taxon>Chromadorea</taxon>
        <taxon>Rhabditida</taxon>
        <taxon>Tylenchina</taxon>
        <taxon>Panagrolaimomorpha</taxon>
        <taxon>Panagrolaimoidea</taxon>
        <taxon>Panagrolaimidae</taxon>
        <taxon>Panagrellus</taxon>
    </lineage>
</organism>
<feature type="compositionally biased region" description="Polar residues" evidence="1">
    <location>
        <begin position="313"/>
        <end position="337"/>
    </location>
</feature>
<keyword evidence="2" id="KW-0812">Transmembrane</keyword>
<dbReference type="AlphaFoldDB" id="A0A7E4UY04"/>
<evidence type="ECO:0000313" key="5">
    <source>
        <dbReference type="WBParaSite" id="Pan_g14189.t1"/>
    </source>
</evidence>
<reference evidence="5" key="2">
    <citation type="submission" date="2020-10" db="UniProtKB">
        <authorList>
            <consortium name="WormBaseParasite"/>
        </authorList>
    </citation>
    <scope>IDENTIFICATION</scope>
</reference>
<feature type="compositionally biased region" description="Low complexity" evidence="1">
    <location>
        <begin position="227"/>
        <end position="245"/>
    </location>
</feature>
<evidence type="ECO:0000313" key="4">
    <source>
        <dbReference type="Proteomes" id="UP000492821"/>
    </source>
</evidence>
<accession>A0A7E4UY04</accession>
<feature type="compositionally biased region" description="Basic residues" evidence="1">
    <location>
        <begin position="290"/>
        <end position="309"/>
    </location>
</feature>